<evidence type="ECO:0000259" key="1">
    <source>
        <dbReference type="Pfam" id="PF18737"/>
    </source>
</evidence>
<dbReference type="InterPro" id="IPR040788">
    <property type="entry name" value="HEPN_MAE_28990"/>
</dbReference>
<protein>
    <recommendedName>
        <fullName evidence="1">MAE-28990/MAE-18760-like HEPN domain-containing protein</fullName>
    </recommendedName>
</protein>
<feature type="domain" description="MAE-28990/MAE-18760-like HEPN" evidence="1">
    <location>
        <begin position="7"/>
        <end position="231"/>
    </location>
</feature>
<comment type="caution">
    <text evidence="3">The sequence shown here is derived from an EMBL/GenBank/DDBJ whole genome shotgun (WGS) entry which is preliminary data.</text>
</comment>
<dbReference type="EMBL" id="MLFK01000006">
    <property type="protein sequence ID" value="OIV42251.1"/>
    <property type="molecule type" value="Genomic_DNA"/>
</dbReference>
<sequence length="263" mass="30683">MKLNKLEELLEEDLGWRKKELSDLILIAKQTGEEVVLKSIILLLYAHWEGYIKRSSKLYLNYISDSKKFLNELTENFRAVILKGIINQCIASKEALTLQNELIVLSKLSNADKIKFKIKTGYNNESNELDVENDFDNTIINTHSNLNPKVFKNILSVIGLQYKTQIESREKYIDSHLLANRNSIGHGSRLKKQISEDFALEINDIEKLRDVIFSIIDNFSDELVEYCKEEYFLISNQHKLTSYIELKELELSNTFKYIDEKYS</sequence>
<keyword evidence="4" id="KW-1185">Reference proteome</keyword>
<dbReference type="OrthoDB" id="1551032at2"/>
<dbReference type="AlphaFoldDB" id="A0A1J7BU68"/>
<dbReference type="Proteomes" id="UP000182826">
    <property type="component" value="Unassembled WGS sequence"/>
</dbReference>
<gene>
    <name evidence="3" type="ORF">BKM63_11530</name>
    <name evidence="2" type="ORF">BKM63_11570</name>
</gene>
<evidence type="ECO:0000313" key="3">
    <source>
        <dbReference type="EMBL" id="OIV42251.1"/>
    </source>
</evidence>
<organism evidence="3 4">
    <name type="scientific">Flavobacterium johnsoniae</name>
    <name type="common">Cytophaga johnsonae</name>
    <dbReference type="NCBI Taxonomy" id="986"/>
    <lineage>
        <taxon>Bacteria</taxon>
        <taxon>Pseudomonadati</taxon>
        <taxon>Bacteroidota</taxon>
        <taxon>Flavobacteriia</taxon>
        <taxon>Flavobacteriales</taxon>
        <taxon>Flavobacteriaceae</taxon>
        <taxon>Flavobacterium</taxon>
    </lineage>
</organism>
<accession>A0A1J7BU68</accession>
<dbReference type="RefSeq" id="WP_071636727.1">
    <property type="nucleotide sequence ID" value="NZ_MLFK01000006.1"/>
</dbReference>
<name>A0A1J7BU68_FLAJO</name>
<proteinExistence type="predicted"/>
<reference evidence="3 4" key="1">
    <citation type="submission" date="2016-10" db="EMBL/GenBank/DDBJ databases">
        <title>Draft Genome Sequence of Rhizobacteria Flavobacterium johnsoniae CI04.</title>
        <authorList>
            <person name="Bravo J.I."/>
            <person name="Lozano G.L."/>
            <person name="Handelsman J."/>
        </authorList>
    </citation>
    <scope>NUCLEOTIDE SEQUENCE [LARGE SCALE GENOMIC DNA]</scope>
    <source>
        <strain evidence="3 4">CI04</strain>
    </source>
</reference>
<evidence type="ECO:0000313" key="2">
    <source>
        <dbReference type="EMBL" id="OIV41188.1"/>
    </source>
</evidence>
<dbReference type="EMBL" id="MLFK01000007">
    <property type="protein sequence ID" value="OIV41188.1"/>
    <property type="molecule type" value="Genomic_DNA"/>
</dbReference>
<evidence type="ECO:0000313" key="4">
    <source>
        <dbReference type="Proteomes" id="UP000182826"/>
    </source>
</evidence>
<dbReference type="Pfam" id="PF18737">
    <property type="entry name" value="HEPN_MAE_28990"/>
    <property type="match status" value="1"/>
</dbReference>